<organism evidence="2">
    <name type="scientific">marine sediment metagenome</name>
    <dbReference type="NCBI Taxonomy" id="412755"/>
    <lineage>
        <taxon>unclassified sequences</taxon>
        <taxon>metagenomes</taxon>
        <taxon>ecological metagenomes</taxon>
    </lineage>
</organism>
<evidence type="ECO:0000256" key="1">
    <source>
        <dbReference type="SAM" id="MobiDB-lite"/>
    </source>
</evidence>
<gene>
    <name evidence="2" type="ORF">S01H4_64964</name>
</gene>
<protein>
    <submittedName>
        <fullName evidence="2">Uncharacterized protein</fullName>
    </submittedName>
</protein>
<reference evidence="2" key="1">
    <citation type="journal article" date="2014" name="Front. Microbiol.">
        <title>High frequency of phylogenetically diverse reductive dehalogenase-homologous genes in deep subseafloor sedimentary metagenomes.</title>
        <authorList>
            <person name="Kawai M."/>
            <person name="Futagami T."/>
            <person name="Toyoda A."/>
            <person name="Takaki Y."/>
            <person name="Nishi S."/>
            <person name="Hori S."/>
            <person name="Arai W."/>
            <person name="Tsubouchi T."/>
            <person name="Morono Y."/>
            <person name="Uchiyama I."/>
            <person name="Ito T."/>
            <person name="Fujiyama A."/>
            <person name="Inagaki F."/>
            <person name="Takami H."/>
        </authorList>
    </citation>
    <scope>NUCLEOTIDE SEQUENCE</scope>
    <source>
        <strain evidence="2">Expedition CK06-06</strain>
    </source>
</reference>
<proteinExistence type="predicted"/>
<feature type="non-terminal residue" evidence="2">
    <location>
        <position position="1"/>
    </location>
</feature>
<sequence length="116" mass="13728">SKHRTSHNEENLPEGHIDELLQEHTDRDGKIKESGKRLIFSNPFVKVGGEFYSSFDRNFHTADIEFLPDEPIHISFDFNVVPYITITCWQILKKEKWWEVRCFDEFCLPSPQNTTE</sequence>
<dbReference type="EMBL" id="BART01039573">
    <property type="protein sequence ID" value="GAH21572.1"/>
    <property type="molecule type" value="Genomic_DNA"/>
</dbReference>
<name>X1DN28_9ZZZZ</name>
<dbReference type="AlphaFoldDB" id="X1DN28"/>
<feature type="region of interest" description="Disordered" evidence="1">
    <location>
        <begin position="1"/>
        <end position="29"/>
    </location>
</feature>
<feature type="non-terminal residue" evidence="2">
    <location>
        <position position="116"/>
    </location>
</feature>
<evidence type="ECO:0000313" key="2">
    <source>
        <dbReference type="EMBL" id="GAH21572.1"/>
    </source>
</evidence>
<accession>X1DN28</accession>
<comment type="caution">
    <text evidence="2">The sequence shown here is derived from an EMBL/GenBank/DDBJ whole genome shotgun (WGS) entry which is preliminary data.</text>
</comment>